<name>A0A937K0A4_9BACT</name>
<comment type="caution">
    <text evidence="1">The sequence shown here is derived from an EMBL/GenBank/DDBJ whole genome shotgun (WGS) entry which is preliminary data.</text>
</comment>
<protein>
    <submittedName>
        <fullName evidence="1">DUF4861 domain-containing protein</fullName>
    </submittedName>
</protein>
<gene>
    <name evidence="1" type="ORF">JL102_08215</name>
</gene>
<dbReference type="InterPro" id="IPR032342">
    <property type="entry name" value="DUF4861"/>
</dbReference>
<proteinExistence type="predicted"/>
<dbReference type="Proteomes" id="UP000659388">
    <property type="component" value="Unassembled WGS sequence"/>
</dbReference>
<dbReference type="AlphaFoldDB" id="A0A937K0A4"/>
<dbReference type="RefSeq" id="WP_202243903.1">
    <property type="nucleotide sequence ID" value="NZ_JAESIY010000004.1"/>
</dbReference>
<sequence>MKRNLILASFIVLLGCNNASKKESQETSDLEALSFNVNVANPTAADRTGVLVMVKESELPSDFNHQAFTVMDGETEIPSQYNEKGEKGLAFVIDELAASAKKEYTVEYDKEGARTHNYTKRTQAELSIKEGGEWKGKEYIGGTFKNVDSLRKPDEHTDHSWYIRYEGPGWESDLVGYRFYLDWRNATDVYGKTGRDMELQHVGQDGFDSYHNFNDWGMDVLKVGKSLGVGSIATFQEGKAMRVAETDSIISKISENGDVYSEIQTDYYGWKVAGKDLDLKSVISIHAGTRLSKEHLELEKELENIATGLHKDENAKLFSSEGDANSWGYLATYGAQSLNQDNLGIAVLFSNSDFMSFEEDEFSHIVTLKPTGKKVDYYFLAAWEKENGGITTEEEFLQYLKDTAAELAKPVQVSITQ</sequence>
<reference evidence="1" key="1">
    <citation type="submission" date="2021-01" db="EMBL/GenBank/DDBJ databases">
        <title>Fulvivirga kasyanovii gen. nov., sp nov., a novel member of the phylum Bacteroidetes isolated from seawater in a mussel farm.</title>
        <authorList>
            <person name="Zhao L.-H."/>
            <person name="Wang Z.-J."/>
        </authorList>
    </citation>
    <scope>NUCLEOTIDE SEQUENCE</scope>
    <source>
        <strain evidence="1">2943</strain>
    </source>
</reference>
<evidence type="ECO:0000313" key="1">
    <source>
        <dbReference type="EMBL" id="MBL3656110.1"/>
    </source>
</evidence>
<evidence type="ECO:0000313" key="2">
    <source>
        <dbReference type="Proteomes" id="UP000659388"/>
    </source>
</evidence>
<keyword evidence="2" id="KW-1185">Reference proteome</keyword>
<dbReference type="Pfam" id="PF16153">
    <property type="entry name" value="DUF4861"/>
    <property type="match status" value="1"/>
</dbReference>
<dbReference type="PROSITE" id="PS51257">
    <property type="entry name" value="PROKAR_LIPOPROTEIN"/>
    <property type="match status" value="1"/>
</dbReference>
<organism evidence="1 2">
    <name type="scientific">Fulvivirga sediminis</name>
    <dbReference type="NCBI Taxonomy" id="2803949"/>
    <lineage>
        <taxon>Bacteria</taxon>
        <taxon>Pseudomonadati</taxon>
        <taxon>Bacteroidota</taxon>
        <taxon>Cytophagia</taxon>
        <taxon>Cytophagales</taxon>
        <taxon>Fulvivirgaceae</taxon>
        <taxon>Fulvivirga</taxon>
    </lineage>
</organism>
<dbReference type="EMBL" id="JAESIY010000004">
    <property type="protein sequence ID" value="MBL3656110.1"/>
    <property type="molecule type" value="Genomic_DNA"/>
</dbReference>
<accession>A0A937K0A4</accession>